<evidence type="ECO:0000313" key="2">
    <source>
        <dbReference type="Proteomes" id="UP000005954"/>
    </source>
</evidence>
<keyword evidence="2" id="KW-1185">Reference proteome</keyword>
<name>A3SLB3_ROSNI</name>
<dbReference type="STRING" id="89187.ISM_07605"/>
<dbReference type="HOGENOM" id="CLU_2735256_0_0_5"/>
<dbReference type="AlphaFoldDB" id="A3SLB3"/>
<reference evidence="1 2" key="1">
    <citation type="submission" date="2005-12" db="EMBL/GenBank/DDBJ databases">
        <authorList>
            <person name="Moran M.A."/>
            <person name="Ferriera S."/>
            <person name="Johnson J."/>
            <person name="Kravitz S."/>
            <person name="Halpern A."/>
            <person name="Remington K."/>
            <person name="Beeson K."/>
            <person name="Tran B."/>
            <person name="Rogers Y.-H."/>
            <person name="Friedman R."/>
            <person name="Venter J.C."/>
        </authorList>
    </citation>
    <scope>NUCLEOTIDE SEQUENCE [LARGE SCALE GENOMIC DNA]</scope>
    <source>
        <strain evidence="2">ATCC BAA-591 / DSM 15170 / ISM</strain>
    </source>
</reference>
<dbReference type="OrthoDB" id="7865429at2"/>
<evidence type="ECO:0000313" key="1">
    <source>
        <dbReference type="EMBL" id="EAP78144.1"/>
    </source>
</evidence>
<gene>
    <name evidence="1" type="ORF">ISM_07605</name>
</gene>
<sequence length="73" mass="7848">MTTKNIKTATDVIAEFLDSQCKDESLDAGTVAAVSTLRKDDDLSKVKLLRKLEEARKAALKPDAVNAVEAGND</sequence>
<dbReference type="Proteomes" id="UP000005954">
    <property type="component" value="Unassembled WGS sequence"/>
</dbReference>
<dbReference type="eggNOG" id="ENOG502ZNZP">
    <property type="taxonomic scope" value="Bacteria"/>
</dbReference>
<accession>A3SLB3</accession>
<protein>
    <submittedName>
        <fullName evidence="1">Uncharacterized protein</fullName>
    </submittedName>
</protein>
<dbReference type="EMBL" id="AALY01000001">
    <property type="protein sequence ID" value="EAP78144.1"/>
    <property type="molecule type" value="Genomic_DNA"/>
</dbReference>
<proteinExistence type="predicted"/>
<organism evidence="1 2">
    <name type="scientific">Roseovarius nubinhibens (strain ATCC BAA-591 / DSM 15170 / ISM)</name>
    <dbReference type="NCBI Taxonomy" id="89187"/>
    <lineage>
        <taxon>Bacteria</taxon>
        <taxon>Pseudomonadati</taxon>
        <taxon>Pseudomonadota</taxon>
        <taxon>Alphaproteobacteria</taxon>
        <taxon>Rhodobacterales</taxon>
        <taxon>Roseobacteraceae</taxon>
        <taxon>Roseovarius</taxon>
    </lineage>
</organism>
<dbReference type="RefSeq" id="WP_009813544.1">
    <property type="nucleotide sequence ID" value="NZ_CH724156.1"/>
</dbReference>
<comment type="caution">
    <text evidence="1">The sequence shown here is derived from an EMBL/GenBank/DDBJ whole genome shotgun (WGS) entry which is preliminary data.</text>
</comment>